<name>A0A1F5S7B4_9BACT</name>
<gene>
    <name evidence="1" type="ORF">A2Y83_01050</name>
</gene>
<evidence type="ECO:0000313" key="2">
    <source>
        <dbReference type="Proteomes" id="UP000178323"/>
    </source>
</evidence>
<accession>A0A1F5S7B4</accession>
<dbReference type="AlphaFoldDB" id="A0A1F5S7B4"/>
<proteinExistence type="predicted"/>
<dbReference type="Proteomes" id="UP000178323">
    <property type="component" value="Unassembled WGS sequence"/>
</dbReference>
<reference evidence="1 2" key="1">
    <citation type="journal article" date="2016" name="Nat. Commun.">
        <title>Thousands of microbial genomes shed light on interconnected biogeochemical processes in an aquifer system.</title>
        <authorList>
            <person name="Anantharaman K."/>
            <person name="Brown C.T."/>
            <person name="Hug L.A."/>
            <person name="Sharon I."/>
            <person name="Castelle C.J."/>
            <person name="Probst A.J."/>
            <person name="Thomas B.C."/>
            <person name="Singh A."/>
            <person name="Wilkins M.J."/>
            <person name="Karaoz U."/>
            <person name="Brodie E.L."/>
            <person name="Williams K.H."/>
            <person name="Hubbard S.S."/>
            <person name="Banfield J.F."/>
        </authorList>
    </citation>
    <scope>NUCLEOTIDE SEQUENCE [LARGE SCALE GENOMIC DNA]</scope>
</reference>
<sequence>MGSEELVAKIKKISIMVPGDENKEVIIHERHGEIIVFSITIKELGWLGVYKVGEILLSHAMSPVEEVEVLDIGTEKFFLKVNGQKEEFIIR</sequence>
<dbReference type="EMBL" id="MFFS01000020">
    <property type="protein sequence ID" value="OGF22594.1"/>
    <property type="molecule type" value="Genomic_DNA"/>
</dbReference>
<organism evidence="1 2">
    <name type="scientific">Candidatus Falkowbacteria bacterium RBG_13_39_14</name>
    <dbReference type="NCBI Taxonomy" id="1797985"/>
    <lineage>
        <taxon>Bacteria</taxon>
        <taxon>Candidatus Falkowiibacteriota</taxon>
    </lineage>
</organism>
<comment type="caution">
    <text evidence="1">The sequence shown here is derived from an EMBL/GenBank/DDBJ whole genome shotgun (WGS) entry which is preliminary data.</text>
</comment>
<protein>
    <submittedName>
        <fullName evidence="1">Uncharacterized protein</fullName>
    </submittedName>
</protein>
<evidence type="ECO:0000313" key="1">
    <source>
        <dbReference type="EMBL" id="OGF22594.1"/>
    </source>
</evidence>